<dbReference type="PANTHER" id="PTHR43884">
    <property type="entry name" value="ACYL-COA DEHYDROGENASE"/>
    <property type="match status" value="1"/>
</dbReference>
<sequence>MYALLNEEQLALKEAVDSLATTVGVANPIDLESREPVQGWDRLRQMGLLDLRRRDQGSPAAGGVEVMIVAQSLAAGLVPLPFVPTAVLATELLSLAGASESCLDEAVGTGSKYGLLLRPDLTALSFAADWPDSLVWGGADTRFVLALDSSGDDVRLVRYELSAPLSNNLSVDLTQGLWLTPTATNEVVGDPISGAQLQAWTALALSTIGADLVGIMRYALQGAIAYSRDRVAYGQPIGTFQAIQHLAAETHVTIEAAYGAVCYAAWCVDELDPDDALQAARTAKAYCAAVARTATENVMQIYGGIGQTWEHPAHFYTRRALLGTQLFGDESTQLAEIARTRLGGI</sequence>
<dbReference type="PANTHER" id="PTHR43884:SF20">
    <property type="entry name" value="ACYL-COA DEHYDROGENASE FADE28"/>
    <property type="match status" value="1"/>
</dbReference>
<accession>A0ABN2E3J5</accession>
<comment type="caution">
    <text evidence="7">The sequence shown here is derived from an EMBL/GenBank/DDBJ whole genome shotgun (WGS) entry which is preliminary data.</text>
</comment>
<dbReference type="SUPFAM" id="SSF56645">
    <property type="entry name" value="Acyl-CoA dehydrogenase NM domain-like"/>
    <property type="match status" value="1"/>
</dbReference>
<evidence type="ECO:0000256" key="5">
    <source>
        <dbReference type="ARBA" id="ARBA00023002"/>
    </source>
</evidence>
<dbReference type="InterPro" id="IPR036250">
    <property type="entry name" value="AcylCo_DH-like_C"/>
</dbReference>
<dbReference type="EMBL" id="BAAAPH010000022">
    <property type="protein sequence ID" value="GAA1593866.1"/>
    <property type="molecule type" value="Genomic_DNA"/>
</dbReference>
<keyword evidence="3" id="KW-0285">Flavoprotein</keyword>
<evidence type="ECO:0000256" key="2">
    <source>
        <dbReference type="ARBA" id="ARBA00009347"/>
    </source>
</evidence>
<feature type="domain" description="Acyl-CoA dehydrogenase/oxidase C-terminal" evidence="6">
    <location>
        <begin position="208"/>
        <end position="340"/>
    </location>
</feature>
<name>A0ABN2E3J5_9ACTN</name>
<keyword evidence="5" id="KW-0560">Oxidoreductase</keyword>
<dbReference type="InterPro" id="IPR037069">
    <property type="entry name" value="AcylCoA_DH/ox_N_sf"/>
</dbReference>
<keyword evidence="8" id="KW-1185">Reference proteome</keyword>
<evidence type="ECO:0000313" key="8">
    <source>
        <dbReference type="Proteomes" id="UP001501705"/>
    </source>
</evidence>
<dbReference type="Gene3D" id="1.20.140.10">
    <property type="entry name" value="Butyryl-CoA Dehydrogenase, subunit A, domain 3"/>
    <property type="match status" value="1"/>
</dbReference>
<evidence type="ECO:0000313" key="7">
    <source>
        <dbReference type="EMBL" id="GAA1593866.1"/>
    </source>
</evidence>
<dbReference type="Pfam" id="PF00441">
    <property type="entry name" value="Acyl-CoA_dh_1"/>
    <property type="match status" value="1"/>
</dbReference>
<evidence type="ECO:0000256" key="1">
    <source>
        <dbReference type="ARBA" id="ARBA00001974"/>
    </source>
</evidence>
<dbReference type="RefSeq" id="WP_344238395.1">
    <property type="nucleotide sequence ID" value="NZ_BAAAPH010000022.1"/>
</dbReference>
<organism evidence="7 8">
    <name type="scientific">Kribbella hippodromi</name>
    <dbReference type="NCBI Taxonomy" id="434347"/>
    <lineage>
        <taxon>Bacteria</taxon>
        <taxon>Bacillati</taxon>
        <taxon>Actinomycetota</taxon>
        <taxon>Actinomycetes</taxon>
        <taxon>Propionibacteriales</taxon>
        <taxon>Kribbellaceae</taxon>
        <taxon>Kribbella</taxon>
    </lineage>
</organism>
<evidence type="ECO:0000256" key="3">
    <source>
        <dbReference type="ARBA" id="ARBA00022630"/>
    </source>
</evidence>
<comment type="similarity">
    <text evidence="2">Belongs to the acyl-CoA dehydrogenase family.</text>
</comment>
<proteinExistence type="inferred from homology"/>
<comment type="cofactor">
    <cofactor evidence="1">
        <name>FAD</name>
        <dbReference type="ChEBI" id="CHEBI:57692"/>
    </cofactor>
</comment>
<reference evidence="7 8" key="1">
    <citation type="journal article" date="2019" name="Int. J. Syst. Evol. Microbiol.">
        <title>The Global Catalogue of Microorganisms (GCM) 10K type strain sequencing project: providing services to taxonomists for standard genome sequencing and annotation.</title>
        <authorList>
            <consortium name="The Broad Institute Genomics Platform"/>
            <consortium name="The Broad Institute Genome Sequencing Center for Infectious Disease"/>
            <person name="Wu L."/>
            <person name="Ma J."/>
        </authorList>
    </citation>
    <scope>NUCLEOTIDE SEQUENCE [LARGE SCALE GENOMIC DNA]</scope>
    <source>
        <strain evidence="7 8">JCM 15572</strain>
    </source>
</reference>
<keyword evidence="4" id="KW-0274">FAD</keyword>
<evidence type="ECO:0000256" key="4">
    <source>
        <dbReference type="ARBA" id="ARBA00022827"/>
    </source>
</evidence>
<dbReference type="Proteomes" id="UP001501705">
    <property type="component" value="Unassembled WGS sequence"/>
</dbReference>
<dbReference type="InterPro" id="IPR009075">
    <property type="entry name" value="AcylCo_DH/oxidase_C"/>
</dbReference>
<dbReference type="InterPro" id="IPR009100">
    <property type="entry name" value="AcylCoA_DH/oxidase_NM_dom_sf"/>
</dbReference>
<dbReference type="Gene3D" id="1.10.540.10">
    <property type="entry name" value="Acyl-CoA dehydrogenase/oxidase, N-terminal domain"/>
    <property type="match status" value="1"/>
</dbReference>
<protein>
    <submittedName>
        <fullName evidence="7">Acyl-CoA dehydrogenase family protein</fullName>
    </submittedName>
</protein>
<gene>
    <name evidence="7" type="ORF">GCM10009804_57940</name>
</gene>
<evidence type="ECO:0000259" key="6">
    <source>
        <dbReference type="Pfam" id="PF00441"/>
    </source>
</evidence>
<dbReference type="SUPFAM" id="SSF47203">
    <property type="entry name" value="Acyl-CoA dehydrogenase C-terminal domain-like"/>
    <property type="match status" value="1"/>
</dbReference>